<evidence type="ECO:0000256" key="6">
    <source>
        <dbReference type="SAM" id="MobiDB-lite"/>
    </source>
</evidence>
<protein>
    <submittedName>
        <fullName evidence="8">ABC transporter substrate-binding protein</fullName>
    </submittedName>
</protein>
<name>A0A2V5K963_9BACL</name>
<dbReference type="PANTHER" id="PTHR30532">
    <property type="entry name" value="IRON III DICITRATE-BINDING PERIPLASMIC PROTEIN"/>
    <property type="match status" value="1"/>
</dbReference>
<feature type="region of interest" description="Disordered" evidence="6">
    <location>
        <begin position="14"/>
        <end position="45"/>
    </location>
</feature>
<dbReference type="InterPro" id="IPR002491">
    <property type="entry name" value="ABC_transptr_periplasmic_BD"/>
</dbReference>
<feature type="domain" description="Fe/B12 periplasmic-binding" evidence="7">
    <location>
        <begin position="63"/>
        <end position="315"/>
    </location>
</feature>
<gene>
    <name evidence="8" type="ORF">DLM86_12340</name>
</gene>
<dbReference type="InterPro" id="IPR051313">
    <property type="entry name" value="Bact_iron-sidero_bind"/>
</dbReference>
<dbReference type="SUPFAM" id="SSF53807">
    <property type="entry name" value="Helical backbone' metal receptor"/>
    <property type="match status" value="1"/>
</dbReference>
<comment type="similarity">
    <text evidence="2">Belongs to the bacterial solute-binding protein 8 family.</text>
</comment>
<comment type="subcellular location">
    <subcellularLocation>
        <location evidence="1">Cell envelope</location>
    </subcellularLocation>
</comment>
<evidence type="ECO:0000256" key="5">
    <source>
        <dbReference type="SAM" id="Coils"/>
    </source>
</evidence>
<evidence type="ECO:0000256" key="4">
    <source>
        <dbReference type="ARBA" id="ARBA00022729"/>
    </source>
</evidence>
<reference evidence="8 9" key="1">
    <citation type="submission" date="2018-05" db="EMBL/GenBank/DDBJ databases">
        <title>Paenibacillus flagellatus sp. nov., isolated from selenium mineral soil.</title>
        <authorList>
            <person name="Dai X."/>
        </authorList>
    </citation>
    <scope>NUCLEOTIDE SEQUENCE [LARGE SCALE GENOMIC DNA]</scope>
    <source>
        <strain evidence="8 9">DXL2</strain>
    </source>
</reference>
<evidence type="ECO:0000259" key="7">
    <source>
        <dbReference type="PROSITE" id="PS50983"/>
    </source>
</evidence>
<dbReference type="GO" id="GO:0030288">
    <property type="term" value="C:outer membrane-bounded periplasmic space"/>
    <property type="evidence" value="ECO:0007669"/>
    <property type="project" value="TreeGrafter"/>
</dbReference>
<dbReference type="Pfam" id="PF01497">
    <property type="entry name" value="Peripla_BP_2"/>
    <property type="match status" value="1"/>
</dbReference>
<evidence type="ECO:0000256" key="2">
    <source>
        <dbReference type="ARBA" id="ARBA00008814"/>
    </source>
</evidence>
<feature type="coiled-coil region" evidence="5">
    <location>
        <begin position="170"/>
        <end position="197"/>
    </location>
</feature>
<keyword evidence="5" id="KW-0175">Coiled coil</keyword>
<organism evidence="8 9">
    <name type="scientific">Paenibacillus flagellatus</name>
    <dbReference type="NCBI Taxonomy" id="2211139"/>
    <lineage>
        <taxon>Bacteria</taxon>
        <taxon>Bacillati</taxon>
        <taxon>Bacillota</taxon>
        <taxon>Bacilli</taxon>
        <taxon>Bacillales</taxon>
        <taxon>Paenibacillaceae</taxon>
        <taxon>Paenibacillus</taxon>
    </lineage>
</organism>
<dbReference type="OrthoDB" id="9793175at2"/>
<dbReference type="AlphaFoldDB" id="A0A2V5K963"/>
<keyword evidence="9" id="KW-1185">Reference proteome</keyword>
<dbReference type="Proteomes" id="UP000247476">
    <property type="component" value="Unassembled WGS sequence"/>
</dbReference>
<keyword evidence="3" id="KW-0813">Transport</keyword>
<evidence type="ECO:0000256" key="3">
    <source>
        <dbReference type="ARBA" id="ARBA00022448"/>
    </source>
</evidence>
<feature type="compositionally biased region" description="Polar residues" evidence="6">
    <location>
        <begin position="18"/>
        <end position="34"/>
    </location>
</feature>
<evidence type="ECO:0000313" key="9">
    <source>
        <dbReference type="Proteomes" id="UP000247476"/>
    </source>
</evidence>
<dbReference type="Gene3D" id="3.40.50.1980">
    <property type="entry name" value="Nitrogenase molybdenum iron protein domain"/>
    <property type="match status" value="2"/>
</dbReference>
<proteinExistence type="inferred from homology"/>
<accession>A0A2V5K963</accession>
<dbReference type="PANTHER" id="PTHR30532:SF24">
    <property type="entry name" value="FERRIC ENTEROBACTIN-BINDING PERIPLASMIC PROTEIN FEPB"/>
    <property type="match status" value="1"/>
</dbReference>
<sequence>MLVLILLALSACGGKPPATSSGASETGNSPSGQAQPAPGPSSAFPKKIVHAKGETVLERKPQKVAILYFPYADHLFAIGEQQAVAGVVGLSSLRNFPVYEPFVKDGRIADLGDQANLENILALEPDVIIAWEQDEKIVDDLAKIADTIVIPQSENWQDTITKVAAVLGEEEKAQRYIDQYNAKLDRLAAKMETSGEKGKSAIFMMTWGNGFNYYGGVRMQPYYDKLGFRRFDGMKDWGEISLEGVSAIDPDYLFVGEDFTRTAQMTLKQLETNPVWTSLKAVRSGKLIVVDTEIVGPLAMGQSKGLDVIEKTMGN</sequence>
<dbReference type="GO" id="GO:1901678">
    <property type="term" value="P:iron coordination entity transport"/>
    <property type="evidence" value="ECO:0007669"/>
    <property type="project" value="UniProtKB-ARBA"/>
</dbReference>
<evidence type="ECO:0000313" key="8">
    <source>
        <dbReference type="EMBL" id="PYI54634.1"/>
    </source>
</evidence>
<evidence type="ECO:0000256" key="1">
    <source>
        <dbReference type="ARBA" id="ARBA00004196"/>
    </source>
</evidence>
<dbReference type="EMBL" id="QJVJ01000005">
    <property type="protein sequence ID" value="PYI54634.1"/>
    <property type="molecule type" value="Genomic_DNA"/>
</dbReference>
<dbReference type="PROSITE" id="PS50983">
    <property type="entry name" value="FE_B12_PBP"/>
    <property type="match status" value="1"/>
</dbReference>
<keyword evidence="4" id="KW-0732">Signal</keyword>
<comment type="caution">
    <text evidence="8">The sequence shown here is derived from an EMBL/GenBank/DDBJ whole genome shotgun (WGS) entry which is preliminary data.</text>
</comment>